<organism evidence="2 3">
    <name type="scientific">Megaselia scalaris</name>
    <name type="common">Humpbacked fly</name>
    <name type="synonym">Phora scalaris</name>
    <dbReference type="NCBI Taxonomy" id="36166"/>
    <lineage>
        <taxon>Eukaryota</taxon>
        <taxon>Metazoa</taxon>
        <taxon>Ecdysozoa</taxon>
        <taxon>Arthropoda</taxon>
        <taxon>Hexapoda</taxon>
        <taxon>Insecta</taxon>
        <taxon>Pterygota</taxon>
        <taxon>Neoptera</taxon>
        <taxon>Endopterygota</taxon>
        <taxon>Diptera</taxon>
        <taxon>Brachycera</taxon>
        <taxon>Muscomorpha</taxon>
        <taxon>Platypezoidea</taxon>
        <taxon>Phoridae</taxon>
        <taxon>Megaseliini</taxon>
        <taxon>Megaselia</taxon>
    </lineage>
</organism>
<evidence type="ECO:0000313" key="2">
    <source>
        <dbReference type="EnsemblMetazoa" id="MESCA006185-PA"/>
    </source>
</evidence>
<proteinExistence type="predicted"/>
<dbReference type="EMBL" id="CAQQ02120220">
    <property type="status" value="NOT_ANNOTATED_CDS"/>
    <property type="molecule type" value="Genomic_DNA"/>
</dbReference>
<name>T1GRA7_MEGSC</name>
<protein>
    <submittedName>
        <fullName evidence="2">Uncharacterized protein</fullName>
    </submittedName>
</protein>
<dbReference type="EnsemblMetazoa" id="MESCA006185-RA">
    <property type="protein sequence ID" value="MESCA006185-PA"/>
    <property type="gene ID" value="MESCA006185"/>
</dbReference>
<reference evidence="3" key="1">
    <citation type="submission" date="2013-02" db="EMBL/GenBank/DDBJ databases">
        <authorList>
            <person name="Hughes D."/>
        </authorList>
    </citation>
    <scope>NUCLEOTIDE SEQUENCE</scope>
    <source>
        <strain>Durham</strain>
        <strain evidence="3">NC isolate 2 -- Noor lab</strain>
    </source>
</reference>
<sequence>MLVTLSSVLGSHAFLILVVNFILATVSLALVHERLPDYKPLPDIFLDNVKAQDWALNFTDNR</sequence>
<keyword evidence="3" id="KW-1185">Reference proteome</keyword>
<keyword evidence="1" id="KW-1133">Transmembrane helix</keyword>
<accession>T1GRA7</accession>
<dbReference type="Proteomes" id="UP000015102">
    <property type="component" value="Unassembled WGS sequence"/>
</dbReference>
<keyword evidence="1" id="KW-0472">Membrane</keyword>
<reference evidence="2" key="2">
    <citation type="submission" date="2015-06" db="UniProtKB">
        <authorList>
            <consortium name="EnsemblMetazoa"/>
        </authorList>
    </citation>
    <scope>IDENTIFICATION</scope>
</reference>
<dbReference type="AlphaFoldDB" id="T1GRA7"/>
<evidence type="ECO:0000256" key="1">
    <source>
        <dbReference type="SAM" id="Phobius"/>
    </source>
</evidence>
<keyword evidence="1" id="KW-0812">Transmembrane</keyword>
<feature type="transmembrane region" description="Helical" evidence="1">
    <location>
        <begin position="12"/>
        <end position="31"/>
    </location>
</feature>
<dbReference type="HOGENOM" id="CLU_2906663_0_0_1"/>
<dbReference type="STRING" id="36166.T1GRA7"/>
<evidence type="ECO:0000313" key="3">
    <source>
        <dbReference type="Proteomes" id="UP000015102"/>
    </source>
</evidence>
<dbReference type="EMBL" id="CAQQ02120221">
    <property type="status" value="NOT_ANNOTATED_CDS"/>
    <property type="molecule type" value="Genomic_DNA"/>
</dbReference>